<dbReference type="InterPro" id="IPR036390">
    <property type="entry name" value="WH_DNA-bd_sf"/>
</dbReference>
<comment type="caution">
    <text evidence="5">The sequence shown here is derived from an EMBL/GenBank/DDBJ whole genome shotgun (WGS) entry which is preliminary data.</text>
</comment>
<dbReference type="CDD" id="cd07377">
    <property type="entry name" value="WHTH_GntR"/>
    <property type="match status" value="1"/>
</dbReference>
<reference evidence="5 6" key="1">
    <citation type="submission" date="2021-01" db="EMBL/GenBank/DDBJ databases">
        <title>Genomic Encyclopedia of Type Strains, Phase IV (KMG-IV): sequencing the most valuable type-strain genomes for metagenomic binning, comparative biology and taxonomic classification.</title>
        <authorList>
            <person name="Goeker M."/>
        </authorList>
    </citation>
    <scope>NUCLEOTIDE SEQUENCE [LARGE SCALE GENOMIC DNA]</scope>
    <source>
        <strain evidence="5 6">DSM 24834</strain>
    </source>
</reference>
<dbReference type="SMART" id="SM00345">
    <property type="entry name" value="HTH_GNTR"/>
    <property type="match status" value="1"/>
</dbReference>
<dbReference type="InterPro" id="IPR011711">
    <property type="entry name" value="GntR_C"/>
</dbReference>
<dbReference type="GO" id="GO:0003677">
    <property type="term" value="F:DNA binding"/>
    <property type="evidence" value="ECO:0007669"/>
    <property type="project" value="UniProtKB-KW"/>
</dbReference>
<dbReference type="SMART" id="SM00895">
    <property type="entry name" value="FCD"/>
    <property type="match status" value="1"/>
</dbReference>
<dbReference type="PROSITE" id="PS50949">
    <property type="entry name" value="HTH_GNTR"/>
    <property type="match status" value="1"/>
</dbReference>
<dbReference type="PANTHER" id="PTHR43537:SF5">
    <property type="entry name" value="UXU OPERON TRANSCRIPTIONAL REGULATOR"/>
    <property type="match status" value="1"/>
</dbReference>
<dbReference type="Gene3D" id="1.20.120.530">
    <property type="entry name" value="GntR ligand-binding domain-like"/>
    <property type="match status" value="1"/>
</dbReference>
<evidence type="ECO:0000256" key="2">
    <source>
        <dbReference type="ARBA" id="ARBA00023125"/>
    </source>
</evidence>
<dbReference type="InterPro" id="IPR008920">
    <property type="entry name" value="TF_FadR/GntR_C"/>
</dbReference>
<evidence type="ECO:0000256" key="3">
    <source>
        <dbReference type="ARBA" id="ARBA00023163"/>
    </source>
</evidence>
<accession>A0ABS2NIS6</accession>
<dbReference type="EMBL" id="JAFBDZ010000005">
    <property type="protein sequence ID" value="MBM7587735.1"/>
    <property type="molecule type" value="Genomic_DNA"/>
</dbReference>
<dbReference type="SUPFAM" id="SSF46785">
    <property type="entry name" value="Winged helix' DNA-binding domain"/>
    <property type="match status" value="1"/>
</dbReference>
<keyword evidence="6" id="KW-1185">Reference proteome</keyword>
<gene>
    <name evidence="5" type="ORF">JOC86_004309</name>
</gene>
<dbReference type="PANTHER" id="PTHR43537">
    <property type="entry name" value="TRANSCRIPTIONAL REGULATOR, GNTR FAMILY"/>
    <property type="match status" value="1"/>
</dbReference>
<dbReference type="SUPFAM" id="SSF48008">
    <property type="entry name" value="GntR ligand-binding domain-like"/>
    <property type="match status" value="1"/>
</dbReference>
<dbReference type="Proteomes" id="UP001646157">
    <property type="component" value="Unassembled WGS sequence"/>
</dbReference>
<protein>
    <submittedName>
        <fullName evidence="5">DNA-binding GntR family transcriptional regulator</fullName>
    </submittedName>
</protein>
<evidence type="ECO:0000256" key="1">
    <source>
        <dbReference type="ARBA" id="ARBA00023015"/>
    </source>
</evidence>
<proteinExistence type="predicted"/>
<dbReference type="Pfam" id="PF00392">
    <property type="entry name" value="GntR"/>
    <property type="match status" value="1"/>
</dbReference>
<evidence type="ECO:0000259" key="4">
    <source>
        <dbReference type="PROSITE" id="PS50949"/>
    </source>
</evidence>
<keyword evidence="3" id="KW-0804">Transcription</keyword>
<dbReference type="RefSeq" id="WP_205174897.1">
    <property type="nucleotide sequence ID" value="NZ_JAFBDZ010000005.1"/>
</dbReference>
<evidence type="ECO:0000313" key="6">
    <source>
        <dbReference type="Proteomes" id="UP001646157"/>
    </source>
</evidence>
<keyword evidence="2 5" id="KW-0238">DNA-binding</keyword>
<sequence length="223" mass="25936">MLEKLKQKETLAQQAYRAIKKAIIQGEFIPNDTLPEEKLAEDLGISRTPLREALNQLAFEGLIELEKGKKARVAPFTEENFHQFIELRLLLEPLNLERLILPLPSSFLHELQHSLETQQSAIHTRDFNLFIEEDTRFHLLLAQQGSNKKLADFINQLNSSLNRRFLILSGTLESSAQEAYLEHQRIYQHLKALNFTKACDEMSNHIEHIEKRLKQFQIKGEIK</sequence>
<dbReference type="PRINTS" id="PR00035">
    <property type="entry name" value="HTHGNTR"/>
</dbReference>
<dbReference type="InterPro" id="IPR000524">
    <property type="entry name" value="Tscrpt_reg_HTH_GntR"/>
</dbReference>
<organism evidence="5 6">
    <name type="scientific">Rossellomorea pakistanensis</name>
    <dbReference type="NCBI Taxonomy" id="992288"/>
    <lineage>
        <taxon>Bacteria</taxon>
        <taxon>Bacillati</taxon>
        <taxon>Bacillota</taxon>
        <taxon>Bacilli</taxon>
        <taxon>Bacillales</taxon>
        <taxon>Bacillaceae</taxon>
        <taxon>Rossellomorea</taxon>
    </lineage>
</organism>
<name>A0ABS2NIS6_9BACI</name>
<dbReference type="InterPro" id="IPR036388">
    <property type="entry name" value="WH-like_DNA-bd_sf"/>
</dbReference>
<dbReference type="Pfam" id="PF07729">
    <property type="entry name" value="FCD"/>
    <property type="match status" value="1"/>
</dbReference>
<keyword evidence="1" id="KW-0805">Transcription regulation</keyword>
<feature type="domain" description="HTH gntR-type" evidence="4">
    <location>
        <begin position="9"/>
        <end position="76"/>
    </location>
</feature>
<dbReference type="Gene3D" id="1.10.10.10">
    <property type="entry name" value="Winged helix-like DNA-binding domain superfamily/Winged helix DNA-binding domain"/>
    <property type="match status" value="1"/>
</dbReference>
<evidence type="ECO:0000313" key="5">
    <source>
        <dbReference type="EMBL" id="MBM7587735.1"/>
    </source>
</evidence>